<dbReference type="InterPro" id="IPR011059">
    <property type="entry name" value="Metal-dep_hydrolase_composite"/>
</dbReference>
<feature type="compositionally biased region" description="Low complexity" evidence="1">
    <location>
        <begin position="74"/>
        <end position="86"/>
    </location>
</feature>
<dbReference type="Proteomes" id="UP000521872">
    <property type="component" value="Unassembled WGS sequence"/>
</dbReference>
<proteinExistence type="predicted"/>
<organism evidence="2 3">
    <name type="scientific">Agrocybe pediades</name>
    <dbReference type="NCBI Taxonomy" id="84607"/>
    <lineage>
        <taxon>Eukaryota</taxon>
        <taxon>Fungi</taxon>
        <taxon>Dikarya</taxon>
        <taxon>Basidiomycota</taxon>
        <taxon>Agaricomycotina</taxon>
        <taxon>Agaricomycetes</taxon>
        <taxon>Agaricomycetidae</taxon>
        <taxon>Agaricales</taxon>
        <taxon>Agaricineae</taxon>
        <taxon>Strophariaceae</taxon>
        <taxon>Agrocybe</taxon>
    </lineage>
</organism>
<name>A0A8H4VR52_9AGAR</name>
<dbReference type="GO" id="GO:0016814">
    <property type="term" value="F:hydrolase activity, acting on carbon-nitrogen (but not peptide) bonds, in cyclic amidines"/>
    <property type="evidence" value="ECO:0007669"/>
    <property type="project" value="TreeGrafter"/>
</dbReference>
<keyword evidence="3" id="KW-1185">Reference proteome</keyword>
<comment type="caution">
    <text evidence="2">The sequence shown here is derived from an EMBL/GenBank/DDBJ whole genome shotgun (WGS) entry which is preliminary data.</text>
</comment>
<dbReference type="InterPro" id="IPR032466">
    <property type="entry name" value="Metal_Hydrolase"/>
</dbReference>
<protein>
    <recommendedName>
        <fullName evidence="4">Metallo-dependent hydrolase</fullName>
    </recommendedName>
</protein>
<reference evidence="2 3" key="1">
    <citation type="submission" date="2019-12" db="EMBL/GenBank/DDBJ databases">
        <authorList>
            <person name="Floudas D."/>
            <person name="Bentzer J."/>
            <person name="Ahren D."/>
            <person name="Johansson T."/>
            <person name="Persson P."/>
            <person name="Tunlid A."/>
        </authorList>
    </citation>
    <scope>NUCLEOTIDE SEQUENCE [LARGE SCALE GENOMIC DNA]</scope>
    <source>
        <strain evidence="2 3">CBS 102.39</strain>
    </source>
</reference>
<dbReference type="PANTHER" id="PTHR32027">
    <property type="entry name" value="CYTOSINE DEAMINASE"/>
    <property type="match status" value="1"/>
</dbReference>
<feature type="region of interest" description="Disordered" evidence="1">
    <location>
        <begin position="60"/>
        <end position="90"/>
    </location>
</feature>
<gene>
    <name evidence="2" type="ORF">D9613_005861</name>
</gene>
<accession>A0A8H4VR52</accession>
<dbReference type="Gene3D" id="3.20.20.140">
    <property type="entry name" value="Metal-dependent hydrolases"/>
    <property type="match status" value="1"/>
</dbReference>
<dbReference type="SUPFAM" id="SSF51556">
    <property type="entry name" value="Metallo-dependent hydrolases"/>
    <property type="match status" value="1"/>
</dbReference>
<dbReference type="EMBL" id="JAACJL010000030">
    <property type="protein sequence ID" value="KAF4617280.1"/>
    <property type="molecule type" value="Genomic_DNA"/>
</dbReference>
<dbReference type="SUPFAM" id="SSF51338">
    <property type="entry name" value="Composite domain of metallo-dependent hydrolases"/>
    <property type="match status" value="1"/>
</dbReference>
<evidence type="ECO:0000313" key="3">
    <source>
        <dbReference type="Proteomes" id="UP000521872"/>
    </source>
</evidence>
<evidence type="ECO:0000256" key="1">
    <source>
        <dbReference type="SAM" id="MobiDB-lite"/>
    </source>
</evidence>
<dbReference type="InterPro" id="IPR052349">
    <property type="entry name" value="Metallo-hydrolase_Enzymes"/>
</dbReference>
<sequence>MDELKSDLTIQDSERVIRRAEGTHDLLIKNARIVPATHAGDNIDKTWSILCQDGRVARIEPFSSDPNSGPGELGSSATTTGSTVVSPKQSGVHEVDAKGGLLIPSFCHAHIHLDKCFILDQCGELLTGDFHEAMHLTKSAKSTFPSRASDLYARGARLIRESVEYGVTSMRAFVEVDEEVGFACLDVGLRLKEEFKSVCEVQIAVFAQEALFSSVESAEPGPNFRLLKEAAGRAGVSVIGSAPYVEPSVDHAKRNIRLVFDIVDTLRVREGHLTEAPRSLEVDFHLDYNLDPGSEPLIYEVIKLIKERYYGVPDSRDTRSEDVSPAAAPANNVIHGCPRITVGHATRLQMFSSDEWVSLLSSIASTGPPIPITFVALPQSDIYMQGRAHMDEPLGAPRGTLRVPFLKAKYGVDVAMSVNNVDNAFTPQGSLDPLSLCSFGVALFQSAREEDLRTLLRSVTLTARRAIGSMGIDTDQVPSADLAPSISDRADLVILHGRESVRSAVLNPPFDRTTIKGGKVVALRRSTAWVA</sequence>
<dbReference type="PANTHER" id="PTHR32027:SF0">
    <property type="entry name" value="CYTOSINE DEAMINASE"/>
    <property type="match status" value="1"/>
</dbReference>
<dbReference type="AlphaFoldDB" id="A0A8H4VR52"/>
<evidence type="ECO:0000313" key="2">
    <source>
        <dbReference type="EMBL" id="KAF4617280.1"/>
    </source>
</evidence>
<evidence type="ECO:0008006" key="4">
    <source>
        <dbReference type="Google" id="ProtNLM"/>
    </source>
</evidence>